<dbReference type="AlphaFoldDB" id="A0A5N6M2D4"/>
<keyword evidence="2" id="KW-1185">Reference proteome</keyword>
<accession>A0A5N6M2D4</accession>
<evidence type="ECO:0000313" key="2">
    <source>
        <dbReference type="Proteomes" id="UP000326396"/>
    </source>
</evidence>
<name>A0A5N6M2D4_9ASTR</name>
<dbReference type="Proteomes" id="UP000326396">
    <property type="component" value="Linkage Group LG7"/>
</dbReference>
<protein>
    <submittedName>
        <fullName evidence="1">Uncharacterized protein</fullName>
    </submittedName>
</protein>
<gene>
    <name evidence="1" type="ORF">E3N88_35626</name>
</gene>
<reference evidence="1 2" key="1">
    <citation type="submission" date="2019-05" db="EMBL/GenBank/DDBJ databases">
        <title>Mikania micrantha, genome provides insights into the molecular mechanism of rapid growth.</title>
        <authorList>
            <person name="Liu B."/>
        </authorList>
    </citation>
    <scope>NUCLEOTIDE SEQUENCE [LARGE SCALE GENOMIC DNA]</scope>
    <source>
        <strain evidence="1">NLD-2019</strain>
        <tissue evidence="1">Leaf</tissue>
    </source>
</reference>
<organism evidence="1 2">
    <name type="scientific">Mikania micrantha</name>
    <name type="common">bitter vine</name>
    <dbReference type="NCBI Taxonomy" id="192012"/>
    <lineage>
        <taxon>Eukaryota</taxon>
        <taxon>Viridiplantae</taxon>
        <taxon>Streptophyta</taxon>
        <taxon>Embryophyta</taxon>
        <taxon>Tracheophyta</taxon>
        <taxon>Spermatophyta</taxon>
        <taxon>Magnoliopsida</taxon>
        <taxon>eudicotyledons</taxon>
        <taxon>Gunneridae</taxon>
        <taxon>Pentapetalae</taxon>
        <taxon>asterids</taxon>
        <taxon>campanulids</taxon>
        <taxon>Asterales</taxon>
        <taxon>Asteraceae</taxon>
        <taxon>Asteroideae</taxon>
        <taxon>Heliantheae alliance</taxon>
        <taxon>Eupatorieae</taxon>
        <taxon>Mikania</taxon>
    </lineage>
</organism>
<sequence length="121" mass="13448">MIKFKPEGVTPSMKLAAWHKVCLELMAHSVSPSVTLCVCGVSVVMETYKKQARLYREFKLLEGNGCEEADRVLPSWLLAVAPVPPGWMIPVESCCCVAESSKGIEESWPSDVRQRVRVLLV</sequence>
<comment type="caution">
    <text evidence="1">The sequence shown here is derived from an EMBL/GenBank/DDBJ whole genome shotgun (WGS) entry which is preliminary data.</text>
</comment>
<proteinExistence type="predicted"/>
<evidence type="ECO:0000313" key="1">
    <source>
        <dbReference type="EMBL" id="KAD3067746.1"/>
    </source>
</evidence>
<dbReference type="EMBL" id="SZYD01000017">
    <property type="protein sequence ID" value="KAD3067746.1"/>
    <property type="molecule type" value="Genomic_DNA"/>
</dbReference>